<keyword evidence="3" id="KW-1185">Reference proteome</keyword>
<evidence type="ECO:0000313" key="2">
    <source>
        <dbReference type="EMBL" id="QKM71295.1"/>
    </source>
</evidence>
<organism evidence="2 3">
    <name type="scientific">Streptomyces tsukubensis (strain DSM 42081 / NBRC 108919 / NRRL 18488 / 9993)</name>
    <dbReference type="NCBI Taxonomy" id="1114943"/>
    <lineage>
        <taxon>Bacteria</taxon>
        <taxon>Bacillati</taxon>
        <taxon>Actinomycetota</taxon>
        <taxon>Actinomycetes</taxon>
        <taxon>Kitasatosporales</taxon>
        <taxon>Streptomycetaceae</taxon>
        <taxon>Streptomyces</taxon>
    </lineage>
</organism>
<dbReference type="EMBL" id="CP029159">
    <property type="protein sequence ID" value="QKM71295.1"/>
    <property type="molecule type" value="Genomic_DNA"/>
</dbReference>
<keyword evidence="1" id="KW-1133">Transmembrane helix</keyword>
<proteinExistence type="predicted"/>
<protein>
    <submittedName>
        <fullName evidence="2">Uncharacterized protein</fullName>
    </submittedName>
</protein>
<feature type="transmembrane region" description="Helical" evidence="1">
    <location>
        <begin position="51"/>
        <end position="72"/>
    </location>
</feature>
<keyword evidence="1" id="KW-0812">Transmembrane</keyword>
<dbReference type="AlphaFoldDB" id="A0A7G3UPJ6"/>
<dbReference type="Proteomes" id="UP000005940">
    <property type="component" value="Chromosome"/>
</dbReference>
<evidence type="ECO:0000256" key="1">
    <source>
        <dbReference type="SAM" id="Phobius"/>
    </source>
</evidence>
<sequence>MLLLMTIGALPGFEAHTPERESAVQGTAARIFGCWLAGGLLLFATLGTTRALFAHLATMLAPPALLILILAAGM</sequence>
<accession>A0A7G3UPJ6</accession>
<keyword evidence="1" id="KW-0472">Membrane</keyword>
<evidence type="ECO:0000313" key="3">
    <source>
        <dbReference type="Proteomes" id="UP000005940"/>
    </source>
</evidence>
<name>A0A7G3UPJ6_STRT9</name>
<reference evidence="2 3" key="1">
    <citation type="journal article" date="2012" name="J. Bacteriol.">
        <title>Draft genome of Streptomyces tsukubaensis NRRL 18488, the producer of the clinically important immunosuppressant tacrolimus (FK506).</title>
        <authorList>
            <person name="Barreiro C."/>
            <person name="Prieto C."/>
            <person name="Sola-Landa A."/>
            <person name="Solera E."/>
            <person name="Martinez-Castro M."/>
            <person name="Perez-Redondo R."/>
            <person name="Garcia-Estrada C."/>
            <person name="Aparicio J.F."/>
            <person name="Fernandez-Martinez L.T."/>
            <person name="Santos-Aberturas J."/>
            <person name="Salehi-Najafabadi Z."/>
            <person name="Rodriguez-Garcia A."/>
            <person name="Tauch A."/>
            <person name="Martin J.F."/>
        </authorList>
    </citation>
    <scope>NUCLEOTIDE SEQUENCE [LARGE SCALE GENOMIC DNA]</scope>
    <source>
        <strain evidence="3">DSM 42081 / NBRC 108919 / NRRL 18488 / 9993</strain>
    </source>
</reference>
<feature type="transmembrane region" description="Helical" evidence="1">
    <location>
        <begin position="25"/>
        <end position="44"/>
    </location>
</feature>
<gene>
    <name evidence="2" type="ORF">STSU_001240</name>
</gene>